<dbReference type="InterPro" id="IPR036390">
    <property type="entry name" value="WH_DNA-bd_sf"/>
</dbReference>
<feature type="domain" description="Transcription regulator PadR N-terminal" evidence="1">
    <location>
        <begin position="19"/>
        <end position="84"/>
    </location>
</feature>
<dbReference type="Pfam" id="PF03551">
    <property type="entry name" value="PadR"/>
    <property type="match status" value="1"/>
</dbReference>
<dbReference type="InterPro" id="IPR036388">
    <property type="entry name" value="WH-like_DNA-bd_sf"/>
</dbReference>
<dbReference type="PANTHER" id="PTHR33169">
    <property type="entry name" value="PADR-FAMILY TRANSCRIPTIONAL REGULATOR"/>
    <property type="match status" value="1"/>
</dbReference>
<keyword evidence="3" id="KW-1185">Reference proteome</keyword>
<accession>A0ABR7NRF2</accession>
<organism evidence="2 3">
    <name type="scientific">Enterocloster hominis</name>
    <name type="common">ex Liu et al. 2021</name>
    <dbReference type="NCBI Taxonomy" id="2763663"/>
    <lineage>
        <taxon>Bacteria</taxon>
        <taxon>Bacillati</taxon>
        <taxon>Bacillota</taxon>
        <taxon>Clostridia</taxon>
        <taxon>Lachnospirales</taxon>
        <taxon>Lachnospiraceae</taxon>
        <taxon>Enterocloster</taxon>
    </lineage>
</organism>
<dbReference type="SUPFAM" id="SSF46785">
    <property type="entry name" value="Winged helix' DNA-binding domain"/>
    <property type="match status" value="1"/>
</dbReference>
<protein>
    <submittedName>
        <fullName evidence="2">Helix-turn-helix transcriptional regulator</fullName>
    </submittedName>
</protein>
<dbReference type="PANTHER" id="PTHR33169:SF13">
    <property type="entry name" value="PADR-FAMILY TRANSCRIPTIONAL REGULATOR"/>
    <property type="match status" value="1"/>
</dbReference>
<reference evidence="2 3" key="1">
    <citation type="submission" date="2020-08" db="EMBL/GenBank/DDBJ databases">
        <title>Genome public.</title>
        <authorList>
            <person name="Liu C."/>
            <person name="Sun Q."/>
        </authorList>
    </citation>
    <scope>NUCLEOTIDE SEQUENCE [LARGE SCALE GENOMIC DNA]</scope>
    <source>
        <strain evidence="2 3">BX10</strain>
    </source>
</reference>
<comment type="caution">
    <text evidence="2">The sequence shown here is derived from an EMBL/GenBank/DDBJ whole genome shotgun (WGS) entry which is preliminary data.</text>
</comment>
<dbReference type="Proteomes" id="UP000647491">
    <property type="component" value="Unassembled WGS sequence"/>
</dbReference>
<gene>
    <name evidence="2" type="ORF">H8708_05360</name>
</gene>
<dbReference type="EMBL" id="JACRTJ010000013">
    <property type="protein sequence ID" value="MBC8598664.1"/>
    <property type="molecule type" value="Genomic_DNA"/>
</dbReference>
<name>A0ABR7NRF2_9FIRM</name>
<sequence length="126" mass="14465">MAREKFHTLTEQMFYVLLCLDEECCGTDILDRVPSMTGGRVTVGSGTLYNLLEQFSEAGMIRETKVEGRRRSYLLTDVGRDRLDREYERICAQARDYQEIFGNRKAEREVLDTGWEGPMTGKEALA</sequence>
<dbReference type="Gene3D" id="1.10.10.10">
    <property type="entry name" value="Winged helix-like DNA-binding domain superfamily/Winged helix DNA-binding domain"/>
    <property type="match status" value="1"/>
</dbReference>
<evidence type="ECO:0000259" key="1">
    <source>
        <dbReference type="Pfam" id="PF03551"/>
    </source>
</evidence>
<dbReference type="RefSeq" id="WP_262427207.1">
    <property type="nucleotide sequence ID" value="NZ_JACRTJ010000013.1"/>
</dbReference>
<dbReference type="InterPro" id="IPR005149">
    <property type="entry name" value="Tscrpt_reg_PadR_N"/>
</dbReference>
<proteinExistence type="predicted"/>
<evidence type="ECO:0000313" key="2">
    <source>
        <dbReference type="EMBL" id="MBC8598664.1"/>
    </source>
</evidence>
<evidence type="ECO:0000313" key="3">
    <source>
        <dbReference type="Proteomes" id="UP000647491"/>
    </source>
</evidence>
<dbReference type="InterPro" id="IPR052509">
    <property type="entry name" value="Metal_resp_DNA-bind_regulator"/>
</dbReference>